<dbReference type="AlphaFoldDB" id="A0A915I432"/>
<accession>A0A915I432</accession>
<evidence type="ECO:0000313" key="3">
    <source>
        <dbReference type="Proteomes" id="UP000887565"/>
    </source>
</evidence>
<feature type="compositionally biased region" description="Polar residues" evidence="1">
    <location>
        <begin position="36"/>
        <end position="49"/>
    </location>
</feature>
<protein>
    <submittedName>
        <fullName evidence="4">HAT C-terminal dimerisation domain-containing protein</fullName>
    </submittedName>
</protein>
<evidence type="ECO:0000313" key="4">
    <source>
        <dbReference type="WBParaSite" id="nRc.2.0.1.t08179-RA"/>
    </source>
</evidence>
<keyword evidence="3" id="KW-1185">Reference proteome</keyword>
<dbReference type="Pfam" id="PF05699">
    <property type="entry name" value="Dimer_Tnp_hAT"/>
    <property type="match status" value="1"/>
</dbReference>
<name>A0A915I432_ROMCU</name>
<proteinExistence type="predicted"/>
<dbReference type="WBParaSite" id="nRc.2.0.1.t08179-RA">
    <property type="protein sequence ID" value="nRc.2.0.1.t08179-RA"/>
    <property type="gene ID" value="nRc.2.0.1.g08179"/>
</dbReference>
<dbReference type="SUPFAM" id="SSF53098">
    <property type="entry name" value="Ribonuclease H-like"/>
    <property type="match status" value="1"/>
</dbReference>
<feature type="compositionally biased region" description="Acidic residues" evidence="1">
    <location>
        <begin position="53"/>
        <end position="62"/>
    </location>
</feature>
<organism evidence="3 4">
    <name type="scientific">Romanomermis culicivorax</name>
    <name type="common">Nematode worm</name>
    <dbReference type="NCBI Taxonomy" id="13658"/>
    <lineage>
        <taxon>Eukaryota</taxon>
        <taxon>Metazoa</taxon>
        <taxon>Ecdysozoa</taxon>
        <taxon>Nematoda</taxon>
        <taxon>Enoplea</taxon>
        <taxon>Dorylaimia</taxon>
        <taxon>Mermithida</taxon>
        <taxon>Mermithoidea</taxon>
        <taxon>Mermithidae</taxon>
        <taxon>Romanomermis</taxon>
    </lineage>
</organism>
<sequence length="152" mass="16913">MALKYLNEKSTYAKDNEELSEVPSKKSKTKNSGGNIHQSKAWSDFFNQTSSSESEEEDENIDVQEGKKFPCLQKLARQFLVAPPTSVPSEQLFSGAGIVYDPLRNRLKGESVEKLLSNVSTGGSRERSADLSITQIQFSVGWTDDNISRFLS</sequence>
<reference evidence="4" key="1">
    <citation type="submission" date="2022-11" db="UniProtKB">
        <authorList>
            <consortium name="WormBaseParasite"/>
        </authorList>
    </citation>
    <scope>IDENTIFICATION</scope>
</reference>
<feature type="domain" description="HAT C-terminal dimerisation" evidence="2">
    <location>
        <begin position="63"/>
        <end position="116"/>
    </location>
</feature>
<dbReference type="Proteomes" id="UP000887565">
    <property type="component" value="Unplaced"/>
</dbReference>
<dbReference type="InterPro" id="IPR012337">
    <property type="entry name" value="RNaseH-like_sf"/>
</dbReference>
<feature type="region of interest" description="Disordered" evidence="1">
    <location>
        <begin position="1"/>
        <end position="62"/>
    </location>
</feature>
<dbReference type="GO" id="GO:0046983">
    <property type="term" value="F:protein dimerization activity"/>
    <property type="evidence" value="ECO:0007669"/>
    <property type="project" value="InterPro"/>
</dbReference>
<dbReference type="InterPro" id="IPR008906">
    <property type="entry name" value="HATC_C_dom"/>
</dbReference>
<evidence type="ECO:0000259" key="2">
    <source>
        <dbReference type="Pfam" id="PF05699"/>
    </source>
</evidence>
<evidence type="ECO:0000256" key="1">
    <source>
        <dbReference type="SAM" id="MobiDB-lite"/>
    </source>
</evidence>